<evidence type="ECO:0000256" key="1">
    <source>
        <dbReference type="PROSITE-ProRule" id="PRU00339"/>
    </source>
</evidence>
<feature type="repeat" description="TPR" evidence="1">
    <location>
        <begin position="104"/>
        <end position="137"/>
    </location>
</feature>
<dbReference type="Proteomes" id="UP001158049">
    <property type="component" value="Unassembled WGS sequence"/>
</dbReference>
<keyword evidence="6" id="KW-1185">Reference proteome</keyword>
<feature type="signal peptide" evidence="3">
    <location>
        <begin position="1"/>
        <end position="34"/>
    </location>
</feature>
<dbReference type="PROSITE" id="PS50005">
    <property type="entry name" value="TPR"/>
    <property type="match status" value="1"/>
</dbReference>
<gene>
    <name evidence="5" type="ORF">SAMN06295970_10598</name>
</gene>
<feature type="chain" id="PRO_5047428628" evidence="3">
    <location>
        <begin position="35"/>
        <end position="345"/>
    </location>
</feature>
<accession>A0ABY1Q2S7</accession>
<dbReference type="SMART" id="SM00028">
    <property type="entry name" value="TPR"/>
    <property type="match status" value="2"/>
</dbReference>
<sequence length="345" mass="36668">MFLKRVFKRPSNAYLLSCAALLLCGALSAGPAAAAASDEITEISRLVQGGQLADAMKRVDAGLAQKPGDARLRFSKGIILAQQNKPTEAIAVLLKLTEDFPDLPEPYNNLAVLYAANGQYESARIALDKAIASNPGYGMAYENLGDVYAELASQAYDKAARIDGSAGAKAKVAAIRNNVQGAAPGIVARQPATQGGKTVLAATDTSSAPPAAAAKANADKPAAAREPADAASAAEQAAVLAAVNGWAGAWSARDVKAYLDYYSADFVVPRGMSREKWIAERTDRITGKQRISVKIEAPKVRMDGERAIVQFRQEFSSDKLKSTDQKTLTLVKRDGAWRIREERVS</sequence>
<feature type="compositionally biased region" description="Low complexity" evidence="2">
    <location>
        <begin position="206"/>
        <end position="221"/>
    </location>
</feature>
<evidence type="ECO:0000259" key="4">
    <source>
        <dbReference type="Pfam" id="PF24125"/>
    </source>
</evidence>
<dbReference type="Gene3D" id="1.25.40.10">
    <property type="entry name" value="Tetratricopeptide repeat domain"/>
    <property type="match status" value="1"/>
</dbReference>
<protein>
    <submittedName>
        <fullName evidence="5">Tetratricopeptide repeat-containing protein</fullName>
    </submittedName>
</protein>
<dbReference type="InterPro" id="IPR019734">
    <property type="entry name" value="TPR_rpt"/>
</dbReference>
<dbReference type="InterPro" id="IPR032710">
    <property type="entry name" value="NTF2-like_dom_sf"/>
</dbReference>
<feature type="region of interest" description="Disordered" evidence="2">
    <location>
        <begin position="206"/>
        <end position="229"/>
    </location>
</feature>
<dbReference type="InterPro" id="IPR056203">
    <property type="entry name" value="Cds6_C"/>
</dbReference>
<comment type="caution">
    <text evidence="5">The sequence shown here is derived from an EMBL/GenBank/DDBJ whole genome shotgun (WGS) entry which is preliminary data.</text>
</comment>
<feature type="domain" description="Cds6 C-terminal" evidence="4">
    <location>
        <begin position="239"/>
        <end position="342"/>
    </location>
</feature>
<dbReference type="InterPro" id="IPR011990">
    <property type="entry name" value="TPR-like_helical_dom_sf"/>
</dbReference>
<evidence type="ECO:0000313" key="6">
    <source>
        <dbReference type="Proteomes" id="UP001158049"/>
    </source>
</evidence>
<name>A0ABY1Q2S7_9BURK</name>
<organism evidence="5 6">
    <name type="scientific">Noviherbaspirillum suwonense</name>
    <dbReference type="NCBI Taxonomy" id="1224511"/>
    <lineage>
        <taxon>Bacteria</taxon>
        <taxon>Pseudomonadati</taxon>
        <taxon>Pseudomonadota</taxon>
        <taxon>Betaproteobacteria</taxon>
        <taxon>Burkholderiales</taxon>
        <taxon>Oxalobacteraceae</taxon>
        <taxon>Noviherbaspirillum</taxon>
    </lineage>
</organism>
<dbReference type="SUPFAM" id="SSF54427">
    <property type="entry name" value="NTF2-like"/>
    <property type="match status" value="1"/>
</dbReference>
<proteinExistence type="predicted"/>
<evidence type="ECO:0000256" key="2">
    <source>
        <dbReference type="SAM" id="MobiDB-lite"/>
    </source>
</evidence>
<dbReference type="Pfam" id="PF14559">
    <property type="entry name" value="TPR_19"/>
    <property type="match status" value="1"/>
</dbReference>
<evidence type="ECO:0000256" key="3">
    <source>
        <dbReference type="SAM" id="SignalP"/>
    </source>
</evidence>
<dbReference type="Pfam" id="PF24125">
    <property type="entry name" value="Cds6_C"/>
    <property type="match status" value="1"/>
</dbReference>
<keyword evidence="3" id="KW-0732">Signal</keyword>
<dbReference type="SUPFAM" id="SSF48452">
    <property type="entry name" value="TPR-like"/>
    <property type="match status" value="1"/>
</dbReference>
<dbReference type="Gene3D" id="3.10.450.50">
    <property type="match status" value="1"/>
</dbReference>
<keyword evidence="1" id="KW-0802">TPR repeat</keyword>
<dbReference type="EMBL" id="FXUL01000005">
    <property type="protein sequence ID" value="SMP57465.1"/>
    <property type="molecule type" value="Genomic_DNA"/>
</dbReference>
<dbReference type="RefSeq" id="WP_283441967.1">
    <property type="nucleotide sequence ID" value="NZ_FXUL01000005.1"/>
</dbReference>
<evidence type="ECO:0000313" key="5">
    <source>
        <dbReference type="EMBL" id="SMP57465.1"/>
    </source>
</evidence>
<reference evidence="5 6" key="1">
    <citation type="submission" date="2017-05" db="EMBL/GenBank/DDBJ databases">
        <authorList>
            <person name="Varghese N."/>
            <person name="Submissions S."/>
        </authorList>
    </citation>
    <scope>NUCLEOTIDE SEQUENCE [LARGE SCALE GENOMIC DNA]</scope>
    <source>
        <strain evidence="5 6">DSM 26001</strain>
    </source>
</reference>